<dbReference type="InterPro" id="IPR045851">
    <property type="entry name" value="AMP-bd_C_sf"/>
</dbReference>
<dbReference type="Proteomes" id="UP000638560">
    <property type="component" value="Unassembled WGS sequence"/>
</dbReference>
<evidence type="ECO:0000313" key="5">
    <source>
        <dbReference type="Proteomes" id="UP000638560"/>
    </source>
</evidence>
<evidence type="ECO:0000256" key="1">
    <source>
        <dbReference type="ARBA" id="ARBA00022450"/>
    </source>
</evidence>
<evidence type="ECO:0000256" key="2">
    <source>
        <dbReference type="ARBA" id="ARBA00022553"/>
    </source>
</evidence>
<keyword evidence="5" id="KW-1185">Reference proteome</keyword>
<dbReference type="SUPFAM" id="SSF56801">
    <property type="entry name" value="Acetyl-CoA synthetase-like"/>
    <property type="match status" value="1"/>
</dbReference>
<evidence type="ECO:0000259" key="3">
    <source>
        <dbReference type="PROSITE" id="PS50075"/>
    </source>
</evidence>
<dbReference type="PANTHER" id="PTHR45527:SF1">
    <property type="entry name" value="FATTY ACID SYNTHASE"/>
    <property type="match status" value="1"/>
</dbReference>
<dbReference type="SMART" id="SM00823">
    <property type="entry name" value="PKS_PP"/>
    <property type="match status" value="1"/>
</dbReference>
<dbReference type="CDD" id="cd05930">
    <property type="entry name" value="A_NRPS"/>
    <property type="match status" value="1"/>
</dbReference>
<sequence length="602" mass="62973">MTSVQSPGYAPVPALAPADSPRFDDLVWAQARRSPHAPAVLGPGPVLTYDELVDRAAALATRLRSAGCGAGTPVALVLERSPELLVAILAVLRAGGVCLTIAPGDPELRIEQVLDEVDPPLVVVADATRVGTVPGQRTVLSVVEGVAEPADDPGSGGDATAAAFIFCTSGSTGRPKPVVVTHHNYTSQLDWVVANFGLSPADVHLLKAPTSFVSLLRQVIWPLATGAAIVLVEPGREHDVDHQAELIDRYGVTFATYITPALDAFCRHARRPLPSVRNAVTGGDRYPIGLASAFCAAFPRARLHHTYGMTEGTLITCALIDRPDADEASLGVVVPGARAELLDDDGAPVAMGEVGEMHIGGVPLTPGYLGRPELNSERFRTGPAGPLFSTRDLARLRSDGRFELVGRADDMVKIRGYRVELGEVERALRRHPSVADAVCRATTGGAGDIRLTGYLVPVDTTSPPPDAEVLDFLADRLPAYMLPAHLLWLDALPLTPNGKVNRAQLPVPTAGPNVAADAGDAGTSGGTAAAVHAAWVSILGVTEVGPHSDFFADGGNSLAAVELAGRLCEELDVDVPVTLVFDHPTLPAFAAAVHELEISVDG</sequence>
<keyword evidence="1" id="KW-0596">Phosphopantetheine</keyword>
<name>A0ABS0GT91_9ACTN</name>
<dbReference type="InterPro" id="IPR020845">
    <property type="entry name" value="AMP-binding_CS"/>
</dbReference>
<dbReference type="InterPro" id="IPR025110">
    <property type="entry name" value="AMP-bd_C"/>
</dbReference>
<dbReference type="InterPro" id="IPR036736">
    <property type="entry name" value="ACP-like_sf"/>
</dbReference>
<comment type="caution">
    <text evidence="4">The sequence shown here is derived from an EMBL/GenBank/DDBJ whole genome shotgun (WGS) entry which is preliminary data.</text>
</comment>
<dbReference type="PROSITE" id="PS00455">
    <property type="entry name" value="AMP_BINDING"/>
    <property type="match status" value="1"/>
</dbReference>
<dbReference type="Gene3D" id="3.30.300.30">
    <property type="match status" value="1"/>
</dbReference>
<accession>A0ABS0GT91</accession>
<dbReference type="Pfam" id="PF00550">
    <property type="entry name" value="PP-binding"/>
    <property type="match status" value="1"/>
</dbReference>
<gene>
    <name evidence="4" type="ORF">I0C86_09550</name>
</gene>
<organism evidence="4 5">
    <name type="scientific">Plantactinospora alkalitolerans</name>
    <dbReference type="NCBI Taxonomy" id="2789879"/>
    <lineage>
        <taxon>Bacteria</taxon>
        <taxon>Bacillati</taxon>
        <taxon>Actinomycetota</taxon>
        <taxon>Actinomycetes</taxon>
        <taxon>Micromonosporales</taxon>
        <taxon>Micromonosporaceae</taxon>
        <taxon>Plantactinospora</taxon>
    </lineage>
</organism>
<dbReference type="EMBL" id="JADPUN010000109">
    <property type="protein sequence ID" value="MBF9129218.1"/>
    <property type="molecule type" value="Genomic_DNA"/>
</dbReference>
<feature type="domain" description="Carrier" evidence="3">
    <location>
        <begin position="522"/>
        <end position="597"/>
    </location>
</feature>
<protein>
    <submittedName>
        <fullName evidence="4">Non-ribosomal peptide synthetase</fullName>
    </submittedName>
</protein>
<dbReference type="PROSITE" id="PS50075">
    <property type="entry name" value="CARRIER"/>
    <property type="match status" value="1"/>
</dbReference>
<keyword evidence="2" id="KW-0597">Phosphoprotein</keyword>
<evidence type="ECO:0000313" key="4">
    <source>
        <dbReference type="EMBL" id="MBF9129218.1"/>
    </source>
</evidence>
<dbReference type="InterPro" id="IPR020806">
    <property type="entry name" value="PKS_PP-bd"/>
</dbReference>
<dbReference type="PANTHER" id="PTHR45527">
    <property type="entry name" value="NONRIBOSOMAL PEPTIDE SYNTHETASE"/>
    <property type="match status" value="1"/>
</dbReference>
<dbReference type="Pfam" id="PF00501">
    <property type="entry name" value="AMP-binding"/>
    <property type="match status" value="1"/>
</dbReference>
<dbReference type="Gene3D" id="1.10.1200.10">
    <property type="entry name" value="ACP-like"/>
    <property type="match status" value="1"/>
</dbReference>
<dbReference type="RefSeq" id="WP_196200859.1">
    <property type="nucleotide sequence ID" value="NZ_JADPUN010000109.1"/>
</dbReference>
<dbReference type="Pfam" id="PF13193">
    <property type="entry name" value="AMP-binding_C"/>
    <property type="match status" value="1"/>
</dbReference>
<dbReference type="InterPro" id="IPR000873">
    <property type="entry name" value="AMP-dep_synth/lig_dom"/>
</dbReference>
<proteinExistence type="predicted"/>
<reference evidence="4 5" key="1">
    <citation type="submission" date="2020-11" db="EMBL/GenBank/DDBJ databases">
        <title>A novel isolate from a Black sea contaminated sediment with potential to produce alkanes: Plantactinospora alkalitolerans sp. nov.</title>
        <authorList>
            <person name="Carro L."/>
            <person name="Veyisoglu A."/>
            <person name="Guven K."/>
            <person name="Schumann P."/>
            <person name="Klenk H.-P."/>
            <person name="Sahin N."/>
        </authorList>
    </citation>
    <scope>NUCLEOTIDE SEQUENCE [LARGE SCALE GENOMIC DNA]</scope>
    <source>
        <strain evidence="4 5">S1510</strain>
    </source>
</reference>
<dbReference type="InterPro" id="IPR042099">
    <property type="entry name" value="ANL_N_sf"/>
</dbReference>
<dbReference type="InterPro" id="IPR009081">
    <property type="entry name" value="PP-bd_ACP"/>
</dbReference>
<dbReference type="Gene3D" id="3.40.50.12780">
    <property type="entry name" value="N-terminal domain of ligase-like"/>
    <property type="match status" value="1"/>
</dbReference>
<dbReference type="SUPFAM" id="SSF47336">
    <property type="entry name" value="ACP-like"/>
    <property type="match status" value="1"/>
</dbReference>